<dbReference type="EMBL" id="CP035544">
    <property type="protein sequence ID" value="QBA65187.1"/>
    <property type="molecule type" value="Genomic_DNA"/>
</dbReference>
<keyword evidence="5" id="KW-0418">Kinase</keyword>
<evidence type="ECO:0000256" key="2">
    <source>
        <dbReference type="ARBA" id="ARBA00012438"/>
    </source>
</evidence>
<evidence type="ECO:0000256" key="4">
    <source>
        <dbReference type="ARBA" id="ARBA00022679"/>
    </source>
</evidence>
<dbReference type="InterPro" id="IPR004358">
    <property type="entry name" value="Sig_transdc_His_kin-like_C"/>
</dbReference>
<dbReference type="NCBIfam" id="TIGR00229">
    <property type="entry name" value="sensory_box"/>
    <property type="match status" value="2"/>
</dbReference>
<reference evidence="9 10" key="1">
    <citation type="submission" date="2019-01" db="EMBL/GenBank/DDBJ databases">
        <title>Muriicola soli sp. nov., isolated from soil.</title>
        <authorList>
            <person name="Kang H.J."/>
            <person name="Kim S.B."/>
        </authorList>
    </citation>
    <scope>NUCLEOTIDE SEQUENCE [LARGE SCALE GENOMIC DNA]</scope>
    <source>
        <strain evidence="9 10">MMS17-SY002</strain>
    </source>
</reference>
<dbReference type="SMART" id="SM00387">
    <property type="entry name" value="HATPase_c"/>
    <property type="match status" value="1"/>
</dbReference>
<evidence type="ECO:0000256" key="1">
    <source>
        <dbReference type="ARBA" id="ARBA00000085"/>
    </source>
</evidence>
<dbReference type="InterPro" id="IPR013655">
    <property type="entry name" value="PAS_fold_3"/>
</dbReference>
<dbReference type="PANTHER" id="PTHR43304">
    <property type="entry name" value="PHYTOCHROME-LIKE PROTEIN CPH1"/>
    <property type="match status" value="1"/>
</dbReference>
<dbReference type="InterPro" id="IPR035965">
    <property type="entry name" value="PAS-like_dom_sf"/>
</dbReference>
<feature type="domain" description="PAC" evidence="8">
    <location>
        <begin position="68"/>
        <end position="123"/>
    </location>
</feature>
<keyword evidence="4" id="KW-0808">Transferase</keyword>
<evidence type="ECO:0000259" key="6">
    <source>
        <dbReference type="PROSITE" id="PS50109"/>
    </source>
</evidence>
<dbReference type="SMART" id="SM00091">
    <property type="entry name" value="PAS"/>
    <property type="match status" value="2"/>
</dbReference>
<evidence type="ECO:0000313" key="10">
    <source>
        <dbReference type="Proteomes" id="UP000290889"/>
    </source>
</evidence>
<dbReference type="PROSITE" id="PS50109">
    <property type="entry name" value="HIS_KIN"/>
    <property type="match status" value="1"/>
</dbReference>
<dbReference type="SUPFAM" id="SSF55785">
    <property type="entry name" value="PYP-like sensor domain (PAS domain)"/>
    <property type="match status" value="3"/>
</dbReference>
<dbReference type="SMART" id="SM00086">
    <property type="entry name" value="PAC"/>
    <property type="match status" value="4"/>
</dbReference>
<evidence type="ECO:0000256" key="5">
    <source>
        <dbReference type="ARBA" id="ARBA00022777"/>
    </source>
</evidence>
<feature type="domain" description="PAC" evidence="8">
    <location>
        <begin position="192"/>
        <end position="243"/>
    </location>
</feature>
<evidence type="ECO:0000259" key="8">
    <source>
        <dbReference type="PROSITE" id="PS50113"/>
    </source>
</evidence>
<dbReference type="PROSITE" id="PS50113">
    <property type="entry name" value="PAC"/>
    <property type="match status" value="4"/>
</dbReference>
<dbReference type="InterPro" id="IPR005467">
    <property type="entry name" value="His_kinase_dom"/>
</dbReference>
<comment type="catalytic activity">
    <reaction evidence="1">
        <text>ATP + protein L-histidine = ADP + protein N-phospho-L-histidine.</text>
        <dbReference type="EC" id="2.7.13.3"/>
    </reaction>
</comment>
<dbReference type="InterPro" id="IPR001610">
    <property type="entry name" value="PAC"/>
</dbReference>
<dbReference type="Gene3D" id="2.10.70.100">
    <property type="match status" value="2"/>
</dbReference>
<dbReference type="GO" id="GO:0004673">
    <property type="term" value="F:protein histidine kinase activity"/>
    <property type="evidence" value="ECO:0007669"/>
    <property type="project" value="UniProtKB-EC"/>
</dbReference>
<feature type="domain" description="PAC" evidence="8">
    <location>
        <begin position="446"/>
        <end position="498"/>
    </location>
</feature>
<feature type="domain" description="PAS" evidence="7">
    <location>
        <begin position="372"/>
        <end position="442"/>
    </location>
</feature>
<gene>
    <name evidence="9" type="ORF">EQY75_11990</name>
</gene>
<dbReference type="InterPro" id="IPR036890">
    <property type="entry name" value="HATPase_C_sf"/>
</dbReference>
<feature type="domain" description="Histidine kinase" evidence="6">
    <location>
        <begin position="516"/>
        <end position="729"/>
    </location>
</feature>
<dbReference type="InterPro" id="IPR003594">
    <property type="entry name" value="HATPase_dom"/>
</dbReference>
<dbReference type="Gene3D" id="3.30.565.10">
    <property type="entry name" value="Histidine kinase-like ATPase, C-terminal domain"/>
    <property type="match status" value="1"/>
</dbReference>
<dbReference type="AlphaFoldDB" id="A0A411ECK3"/>
<name>A0A411ECK3_9FLAO</name>
<dbReference type="PANTHER" id="PTHR43304:SF1">
    <property type="entry name" value="PAC DOMAIN-CONTAINING PROTEIN"/>
    <property type="match status" value="1"/>
</dbReference>
<dbReference type="PROSITE" id="PS50112">
    <property type="entry name" value="PAS"/>
    <property type="match status" value="2"/>
</dbReference>
<feature type="domain" description="PAC" evidence="8">
    <location>
        <begin position="319"/>
        <end position="371"/>
    </location>
</feature>
<dbReference type="Gene3D" id="3.30.450.20">
    <property type="entry name" value="PAS domain"/>
    <property type="match status" value="4"/>
</dbReference>
<dbReference type="Proteomes" id="UP000290889">
    <property type="component" value="Chromosome"/>
</dbReference>
<dbReference type="InterPro" id="IPR000014">
    <property type="entry name" value="PAS"/>
</dbReference>
<evidence type="ECO:0000313" key="9">
    <source>
        <dbReference type="EMBL" id="QBA65187.1"/>
    </source>
</evidence>
<keyword evidence="3" id="KW-0597">Phosphoprotein</keyword>
<accession>A0A411ECK3</accession>
<dbReference type="SUPFAM" id="SSF55874">
    <property type="entry name" value="ATPase domain of HSP90 chaperone/DNA topoisomerase II/histidine kinase"/>
    <property type="match status" value="1"/>
</dbReference>
<dbReference type="OrthoDB" id="5522855at2"/>
<organism evidence="9 10">
    <name type="scientific">Muriicola soli</name>
    <dbReference type="NCBI Taxonomy" id="2507538"/>
    <lineage>
        <taxon>Bacteria</taxon>
        <taxon>Pseudomonadati</taxon>
        <taxon>Bacteroidota</taxon>
        <taxon>Flavobacteriia</taxon>
        <taxon>Flavobacteriales</taxon>
        <taxon>Flavobacteriaceae</taxon>
        <taxon>Muriicola</taxon>
    </lineage>
</organism>
<dbReference type="CDD" id="cd00130">
    <property type="entry name" value="PAS"/>
    <property type="match status" value="3"/>
</dbReference>
<dbReference type="InterPro" id="IPR052162">
    <property type="entry name" value="Sensor_kinase/Photoreceptor"/>
</dbReference>
<dbReference type="PRINTS" id="PR00344">
    <property type="entry name" value="BCTRLSENSOR"/>
</dbReference>
<evidence type="ECO:0000259" key="7">
    <source>
        <dbReference type="PROSITE" id="PS50112"/>
    </source>
</evidence>
<dbReference type="Pfam" id="PF08447">
    <property type="entry name" value="PAS_3"/>
    <property type="match status" value="3"/>
</dbReference>
<dbReference type="RefSeq" id="WP_129606181.1">
    <property type="nucleotide sequence ID" value="NZ_CP035544.1"/>
</dbReference>
<dbReference type="KEGG" id="mur:EQY75_11990"/>
<keyword evidence="10" id="KW-1185">Reference proteome</keyword>
<evidence type="ECO:0000256" key="3">
    <source>
        <dbReference type="ARBA" id="ARBA00022553"/>
    </source>
</evidence>
<dbReference type="Pfam" id="PF02518">
    <property type="entry name" value="HATPase_c"/>
    <property type="match status" value="1"/>
</dbReference>
<sequence length="729" mass="83515">MKTISPAETIKNLPFPLAKMDCDFKLIETSEAWDKAEKLEQQKSERNQDFTLPLRSLKELNDDCLKNREQGEKIIPVISEEGLSFWYRWQVNPYFDEDGKVLGTYILREDVTKQVKKEQLLIKAQEVTRIGGWEVDLIQNTVYWTKVTKEIHEVPMDYIPNLEEGINFYKAGEDRERITELVSKAISDGSPWDTELRIVTAKGRELWVHARGEVEILKGKAVRITGTFQDIDQKKKADLAYKKISERLSIATEASGIGIWDLNLLTNSLEWDKNMYQLYGIKENDFSGVYDAWESAVHPDDKEKAQIELQDAIQGTKDFNTEFRIVYPSGEIRYIRAFGVIRRNAEGIALNIIGTNWDITELKKTRLELDKSEESFEGAFEHSTTGMALVSLEGNWIKVNQNLCEITGYSEEELMKINYLDLTHPEDRSRDLLLRSEVLEGKRKSYQTEKRYYHKKGHLIHLIVSVTGVKNIYGELSHVISQILDVSKLVKAEKHLKSLVQITQDQNESLLNFAHIVSHNLRSHASNMTMLTDFLLKDNDPDELQNIGKMLKAASESLNETVAHLNEVVQVKAGSSEKIRPVALLKKINLVRNNINALLHEKNAECHIDIPKDLRVKAIPAYLESMFLNLFTNSLKYASPDRNPIIEIEVKPIKKGVCKIEFRDNGLGIDLKRHKDKVFGMYKTFHHNKDAKGIGLFITKNQVEAMNGNINVKSKVDQGTTFIIELNTI</sequence>
<dbReference type="InterPro" id="IPR000700">
    <property type="entry name" value="PAS-assoc_C"/>
</dbReference>
<protein>
    <recommendedName>
        <fullName evidence="2">histidine kinase</fullName>
        <ecNumber evidence="2">2.7.13.3</ecNumber>
    </recommendedName>
</protein>
<proteinExistence type="predicted"/>
<dbReference type="EC" id="2.7.13.3" evidence="2"/>
<feature type="domain" description="PAS" evidence="7">
    <location>
        <begin position="244"/>
        <end position="316"/>
    </location>
</feature>